<evidence type="ECO:0000256" key="7">
    <source>
        <dbReference type="ARBA" id="ARBA00023136"/>
    </source>
</evidence>
<dbReference type="KEGG" id="eha:Ethha_0562"/>
<feature type="transmembrane region" description="Helical" evidence="8">
    <location>
        <begin position="59"/>
        <end position="84"/>
    </location>
</feature>
<evidence type="ECO:0000256" key="3">
    <source>
        <dbReference type="ARBA" id="ARBA00022475"/>
    </source>
</evidence>
<comment type="similarity">
    <text evidence="8">Belongs to the binding-protein-dependent transport system permease family.</text>
</comment>
<evidence type="ECO:0000256" key="5">
    <source>
        <dbReference type="ARBA" id="ARBA00022692"/>
    </source>
</evidence>
<comment type="subcellular location">
    <subcellularLocation>
        <location evidence="1">Cell inner membrane</location>
        <topology evidence="1">Multi-pass membrane protein</topology>
    </subcellularLocation>
    <subcellularLocation>
        <location evidence="8">Cell membrane</location>
        <topology evidence="8">Multi-pass membrane protein</topology>
    </subcellularLocation>
</comment>
<feature type="transmembrane region" description="Helical" evidence="8">
    <location>
        <begin position="186"/>
        <end position="209"/>
    </location>
</feature>
<dbReference type="InterPro" id="IPR000515">
    <property type="entry name" value="MetI-like"/>
</dbReference>
<keyword evidence="7 8" id="KW-0472">Membrane</keyword>
<dbReference type="RefSeq" id="WP_013484511.1">
    <property type="nucleotide sequence ID" value="NC_014828.1"/>
</dbReference>
<feature type="transmembrane region" description="Helical" evidence="8">
    <location>
        <begin position="162"/>
        <end position="180"/>
    </location>
</feature>
<dbReference type="InterPro" id="IPR035906">
    <property type="entry name" value="MetI-like_sf"/>
</dbReference>
<evidence type="ECO:0000259" key="9">
    <source>
        <dbReference type="PROSITE" id="PS50928"/>
    </source>
</evidence>
<keyword evidence="6 8" id="KW-1133">Transmembrane helix</keyword>
<feature type="domain" description="ABC transmembrane type-1" evidence="9">
    <location>
        <begin position="55"/>
        <end position="246"/>
    </location>
</feature>
<keyword evidence="3" id="KW-1003">Cell membrane</keyword>
<keyword evidence="4" id="KW-0997">Cell inner membrane</keyword>
<dbReference type="AlphaFoldDB" id="E6U9E8"/>
<dbReference type="PANTHER" id="PTHR43357:SF4">
    <property type="entry name" value="INNER MEMBRANE ABC TRANSPORTER PERMEASE PROTEIN YDCV"/>
    <property type="match status" value="1"/>
</dbReference>
<feature type="transmembrane region" description="Helical" evidence="8">
    <location>
        <begin position="121"/>
        <end position="141"/>
    </location>
</feature>
<evidence type="ECO:0000256" key="4">
    <source>
        <dbReference type="ARBA" id="ARBA00022519"/>
    </source>
</evidence>
<evidence type="ECO:0000256" key="8">
    <source>
        <dbReference type="RuleBase" id="RU363032"/>
    </source>
</evidence>
<gene>
    <name evidence="10" type="ordered locus">Ethha_0562</name>
</gene>
<dbReference type="PROSITE" id="PS50928">
    <property type="entry name" value="ABC_TM1"/>
    <property type="match status" value="1"/>
</dbReference>
<dbReference type="EMBL" id="CP002400">
    <property type="protein sequence ID" value="ADU26139.1"/>
    <property type="molecule type" value="Genomic_DNA"/>
</dbReference>
<keyword evidence="11" id="KW-1185">Reference proteome</keyword>
<dbReference type="Gene3D" id="1.10.3720.10">
    <property type="entry name" value="MetI-like"/>
    <property type="match status" value="1"/>
</dbReference>
<organism evidence="10 11">
    <name type="scientific">Ethanoligenens harbinense (strain DSM 18485 / JCM 12961 / CGMCC 1.5033 / YUAN-3)</name>
    <dbReference type="NCBI Taxonomy" id="663278"/>
    <lineage>
        <taxon>Bacteria</taxon>
        <taxon>Bacillati</taxon>
        <taxon>Bacillota</taxon>
        <taxon>Clostridia</taxon>
        <taxon>Eubacteriales</taxon>
        <taxon>Oscillospiraceae</taxon>
        <taxon>Ethanoligenens</taxon>
    </lineage>
</organism>
<feature type="transmembrane region" description="Helical" evidence="8">
    <location>
        <begin position="7"/>
        <end position="32"/>
    </location>
</feature>
<evidence type="ECO:0000313" key="11">
    <source>
        <dbReference type="Proteomes" id="UP000001551"/>
    </source>
</evidence>
<dbReference type="Pfam" id="PF00528">
    <property type="entry name" value="BPD_transp_1"/>
    <property type="match status" value="1"/>
</dbReference>
<dbReference type="GO" id="GO:0055085">
    <property type="term" value="P:transmembrane transport"/>
    <property type="evidence" value="ECO:0007669"/>
    <property type="project" value="InterPro"/>
</dbReference>
<evidence type="ECO:0000256" key="2">
    <source>
        <dbReference type="ARBA" id="ARBA00022448"/>
    </source>
</evidence>
<evidence type="ECO:0000256" key="1">
    <source>
        <dbReference type="ARBA" id="ARBA00004429"/>
    </source>
</evidence>
<sequence length="259" mass="28518">MRRKPVVSIIILCVIGVFLVVPLIAMIGYSFFDDRGFTLQFYQSFLGMADFLPMLANSIWLSAVSVLLCMVILLLALFAVLVYAPGLEKYLQILCMVPYSIQGVILATSLLTLYANADGFFSNRVLLLVLAYCIVILPYMYQGMRNSLHTIAVRQILESAEILGAGKLYTFWFIIVPNILSGITVSILLSTGIVFGDFAVINLLASSYIETMMMYMARARSLSGHQTSAVVIVFFAVMGLLAAGMLAFAGRKQVKKEKG</sequence>
<evidence type="ECO:0000256" key="6">
    <source>
        <dbReference type="ARBA" id="ARBA00022989"/>
    </source>
</evidence>
<reference evidence="10 11" key="1">
    <citation type="submission" date="2010-12" db="EMBL/GenBank/DDBJ databases">
        <title>Complete sequence of Ethanoligenens harbinense YUAN-3.</title>
        <authorList>
            <person name="Lucas S."/>
            <person name="Copeland A."/>
            <person name="Lapidus A."/>
            <person name="Cheng J.-F."/>
            <person name="Bruce D."/>
            <person name="Goodwin L."/>
            <person name="Pitluck S."/>
            <person name="Chertkov O."/>
            <person name="Misra M."/>
            <person name="Detter J.C."/>
            <person name="Han C."/>
            <person name="Tapia R."/>
            <person name="Land M."/>
            <person name="Hauser L."/>
            <person name="Jeffries C."/>
            <person name="Kyrpides N."/>
            <person name="Ivanova N."/>
            <person name="Mikhailova N."/>
            <person name="Wang A."/>
            <person name="Mouttaki H."/>
            <person name="He Z."/>
            <person name="Zhou J."/>
            <person name="Hemme C.L."/>
            <person name="Woyke T."/>
        </authorList>
    </citation>
    <scope>NUCLEOTIDE SEQUENCE [LARGE SCALE GENOMIC DNA]</scope>
    <source>
        <strain evidence="11">DSM 18485 / JCM 12961 / CGMCC 1.5033 / YUAN-3</strain>
    </source>
</reference>
<feature type="transmembrane region" description="Helical" evidence="8">
    <location>
        <begin position="229"/>
        <end position="249"/>
    </location>
</feature>
<accession>E6U9E8</accession>
<dbReference type="eggNOG" id="COG1177">
    <property type="taxonomic scope" value="Bacteria"/>
</dbReference>
<dbReference type="STRING" id="663278.Ethha_0562"/>
<dbReference type="SUPFAM" id="SSF161098">
    <property type="entry name" value="MetI-like"/>
    <property type="match status" value="1"/>
</dbReference>
<evidence type="ECO:0000313" key="10">
    <source>
        <dbReference type="EMBL" id="ADU26139.1"/>
    </source>
</evidence>
<dbReference type="PANTHER" id="PTHR43357">
    <property type="entry name" value="INNER MEMBRANE ABC TRANSPORTER PERMEASE PROTEIN YDCV"/>
    <property type="match status" value="1"/>
</dbReference>
<dbReference type="Proteomes" id="UP000001551">
    <property type="component" value="Chromosome"/>
</dbReference>
<name>E6U9E8_ETHHY</name>
<keyword evidence="5 8" id="KW-0812">Transmembrane</keyword>
<proteinExistence type="inferred from homology"/>
<dbReference type="HOGENOM" id="CLU_016047_3_2_9"/>
<dbReference type="CDD" id="cd06261">
    <property type="entry name" value="TM_PBP2"/>
    <property type="match status" value="1"/>
</dbReference>
<feature type="transmembrane region" description="Helical" evidence="8">
    <location>
        <begin position="96"/>
        <end position="115"/>
    </location>
</feature>
<dbReference type="GO" id="GO:0005886">
    <property type="term" value="C:plasma membrane"/>
    <property type="evidence" value="ECO:0007669"/>
    <property type="project" value="UniProtKB-SubCell"/>
</dbReference>
<keyword evidence="2 8" id="KW-0813">Transport</keyword>
<protein>
    <submittedName>
        <fullName evidence="10">Binding-protein-dependent transport systems inner membrane component</fullName>
    </submittedName>
</protein>